<dbReference type="GO" id="GO:0000725">
    <property type="term" value="P:recombinational repair"/>
    <property type="evidence" value="ECO:0007669"/>
    <property type="project" value="TreeGrafter"/>
</dbReference>
<keyword evidence="4 11" id="KW-0347">Helicase</keyword>
<organism evidence="14 15">
    <name type="scientific">Candidatus Yanofskybacteria bacterium RIFCSPHIGHO2_02_FULL_43_22</name>
    <dbReference type="NCBI Taxonomy" id="1802681"/>
    <lineage>
        <taxon>Bacteria</taxon>
        <taxon>Candidatus Yanofskyibacteriota</taxon>
    </lineage>
</organism>
<dbReference type="EMBL" id="MGJV01000028">
    <property type="protein sequence ID" value="OGN14041.1"/>
    <property type="molecule type" value="Genomic_DNA"/>
</dbReference>
<comment type="catalytic activity">
    <reaction evidence="10">
        <text>ATP + H2O = ADP + phosphate + H(+)</text>
        <dbReference type="Rhea" id="RHEA:13065"/>
        <dbReference type="ChEBI" id="CHEBI:15377"/>
        <dbReference type="ChEBI" id="CHEBI:15378"/>
        <dbReference type="ChEBI" id="CHEBI:30616"/>
        <dbReference type="ChEBI" id="CHEBI:43474"/>
        <dbReference type="ChEBI" id="CHEBI:456216"/>
        <dbReference type="EC" id="5.6.2.4"/>
    </reaction>
</comment>
<dbReference type="Gene3D" id="1.10.10.160">
    <property type="match status" value="1"/>
</dbReference>
<feature type="domain" description="UvrD-like helicase ATP-binding" evidence="12">
    <location>
        <begin position="1"/>
        <end position="275"/>
    </location>
</feature>
<comment type="similarity">
    <text evidence="1">Belongs to the helicase family. UvrD subfamily.</text>
</comment>
<evidence type="ECO:0000256" key="8">
    <source>
        <dbReference type="ARBA" id="ARBA00034617"/>
    </source>
</evidence>
<feature type="binding site" evidence="11">
    <location>
        <begin position="4"/>
        <end position="11"/>
    </location>
    <ligand>
        <name>ATP</name>
        <dbReference type="ChEBI" id="CHEBI:30616"/>
    </ligand>
</feature>
<dbReference type="CDD" id="cd17932">
    <property type="entry name" value="DEXQc_UvrD"/>
    <property type="match status" value="1"/>
</dbReference>
<dbReference type="GO" id="GO:0009314">
    <property type="term" value="P:response to radiation"/>
    <property type="evidence" value="ECO:0007669"/>
    <property type="project" value="UniProtKB-ARBA"/>
</dbReference>
<evidence type="ECO:0000256" key="11">
    <source>
        <dbReference type="PROSITE-ProRule" id="PRU00560"/>
    </source>
</evidence>
<evidence type="ECO:0000256" key="6">
    <source>
        <dbReference type="ARBA" id="ARBA00023125"/>
    </source>
</evidence>
<evidence type="ECO:0000313" key="14">
    <source>
        <dbReference type="EMBL" id="OGN14041.1"/>
    </source>
</evidence>
<evidence type="ECO:0000256" key="1">
    <source>
        <dbReference type="ARBA" id="ARBA00009922"/>
    </source>
</evidence>
<dbReference type="Proteomes" id="UP000176581">
    <property type="component" value="Unassembled WGS sequence"/>
</dbReference>
<name>A0A1F8FM53_9BACT</name>
<reference evidence="14 15" key="1">
    <citation type="journal article" date="2016" name="Nat. Commun.">
        <title>Thousands of microbial genomes shed light on interconnected biogeochemical processes in an aquifer system.</title>
        <authorList>
            <person name="Anantharaman K."/>
            <person name="Brown C.T."/>
            <person name="Hug L.A."/>
            <person name="Sharon I."/>
            <person name="Castelle C.J."/>
            <person name="Probst A.J."/>
            <person name="Thomas B.C."/>
            <person name="Singh A."/>
            <person name="Wilkins M.J."/>
            <person name="Karaoz U."/>
            <person name="Brodie E.L."/>
            <person name="Williams K.H."/>
            <person name="Hubbard S.S."/>
            <person name="Banfield J.F."/>
        </authorList>
    </citation>
    <scope>NUCLEOTIDE SEQUENCE [LARGE SCALE GENOMIC DNA]</scope>
</reference>
<keyword evidence="5 11" id="KW-0067">ATP-binding</keyword>
<comment type="caution">
    <text evidence="14">The sequence shown here is derived from an EMBL/GenBank/DDBJ whole genome shotgun (WGS) entry which is preliminary data.</text>
</comment>
<keyword evidence="6" id="KW-0238">DNA-binding</keyword>
<accession>A0A1F8FM53</accession>
<dbReference type="PROSITE" id="PS51217">
    <property type="entry name" value="UVRD_HELICASE_CTER"/>
    <property type="match status" value="1"/>
</dbReference>
<protein>
    <recommendedName>
        <fullName evidence="9">DNA 3'-5' helicase</fullName>
        <ecNumber evidence="9">5.6.2.4</ecNumber>
    </recommendedName>
</protein>
<dbReference type="InterPro" id="IPR013986">
    <property type="entry name" value="DExx_box_DNA_helicase_dom_sf"/>
</dbReference>
<dbReference type="Pfam" id="PF00580">
    <property type="entry name" value="UvrD-helicase"/>
    <property type="match status" value="1"/>
</dbReference>
<dbReference type="AlphaFoldDB" id="A0A1F8FM53"/>
<evidence type="ECO:0000313" key="15">
    <source>
        <dbReference type="Proteomes" id="UP000176581"/>
    </source>
</evidence>
<dbReference type="SUPFAM" id="SSF52540">
    <property type="entry name" value="P-loop containing nucleoside triphosphate hydrolases"/>
    <property type="match status" value="1"/>
</dbReference>
<keyword evidence="2 11" id="KW-0547">Nucleotide-binding</keyword>
<dbReference type="InterPro" id="IPR000212">
    <property type="entry name" value="DNA_helicase_UvrD/REP"/>
</dbReference>
<gene>
    <name evidence="14" type="ORF">A3J47_01975</name>
</gene>
<evidence type="ECO:0000259" key="12">
    <source>
        <dbReference type="PROSITE" id="PS51198"/>
    </source>
</evidence>
<comment type="catalytic activity">
    <reaction evidence="8">
        <text>Couples ATP hydrolysis with the unwinding of duplex DNA by translocating in the 3'-5' direction.</text>
        <dbReference type="EC" id="5.6.2.4"/>
    </reaction>
</comment>
<dbReference type="Pfam" id="PF13361">
    <property type="entry name" value="UvrD_C"/>
    <property type="match status" value="1"/>
</dbReference>
<evidence type="ECO:0000256" key="9">
    <source>
        <dbReference type="ARBA" id="ARBA00034808"/>
    </source>
</evidence>
<dbReference type="PANTHER" id="PTHR11070">
    <property type="entry name" value="UVRD / RECB / PCRA DNA HELICASE FAMILY MEMBER"/>
    <property type="match status" value="1"/>
</dbReference>
<dbReference type="InterPro" id="IPR014016">
    <property type="entry name" value="UvrD-like_ATP-bd"/>
</dbReference>
<dbReference type="EC" id="5.6.2.4" evidence="9"/>
<dbReference type="GO" id="GO:0003677">
    <property type="term" value="F:DNA binding"/>
    <property type="evidence" value="ECO:0007669"/>
    <property type="project" value="UniProtKB-KW"/>
</dbReference>
<evidence type="ECO:0000256" key="3">
    <source>
        <dbReference type="ARBA" id="ARBA00022801"/>
    </source>
</evidence>
<dbReference type="InterPro" id="IPR027417">
    <property type="entry name" value="P-loop_NTPase"/>
</dbReference>
<dbReference type="CDD" id="cd18807">
    <property type="entry name" value="SF1_C_UvrD"/>
    <property type="match status" value="1"/>
</dbReference>
<evidence type="ECO:0000256" key="10">
    <source>
        <dbReference type="ARBA" id="ARBA00048988"/>
    </source>
</evidence>
<evidence type="ECO:0000256" key="2">
    <source>
        <dbReference type="ARBA" id="ARBA00022741"/>
    </source>
</evidence>
<dbReference type="PROSITE" id="PS51198">
    <property type="entry name" value="UVRD_HELICASE_ATP_BIND"/>
    <property type="match status" value="1"/>
</dbReference>
<evidence type="ECO:0000256" key="7">
    <source>
        <dbReference type="ARBA" id="ARBA00023235"/>
    </source>
</evidence>
<dbReference type="Gene3D" id="3.40.50.300">
    <property type="entry name" value="P-loop containing nucleotide triphosphate hydrolases"/>
    <property type="match status" value="2"/>
</dbReference>
<feature type="domain" description="UvrD-like helicase C-terminal" evidence="13">
    <location>
        <begin position="276"/>
        <end position="551"/>
    </location>
</feature>
<dbReference type="GO" id="GO:0016887">
    <property type="term" value="F:ATP hydrolysis activity"/>
    <property type="evidence" value="ECO:0007669"/>
    <property type="project" value="RHEA"/>
</dbReference>
<evidence type="ECO:0000256" key="5">
    <source>
        <dbReference type="ARBA" id="ARBA00022840"/>
    </source>
</evidence>
<keyword evidence="3 11" id="KW-0378">Hydrolase</keyword>
<evidence type="ECO:0000259" key="13">
    <source>
        <dbReference type="PROSITE" id="PS51217"/>
    </source>
</evidence>
<dbReference type="GO" id="GO:0005829">
    <property type="term" value="C:cytosol"/>
    <property type="evidence" value="ECO:0007669"/>
    <property type="project" value="TreeGrafter"/>
</dbReference>
<sequence>MVISGPGSGKTKCLTHRVAYLISTGIKPENILCLTFTNKAAGEMRERVSRLLEEVVEVKPQHTQHSRGLTSTAGPLIGTFHSVGLKILRREIHHLDYGSNFTIFDADDQVSLVKRIIAELELDSKKTNPNAMLSRISRLKTEFVEPKNAPSEEFFEKIVGSIYKRYQEELERLNAVDFDDLIVLCVKVFRQNPETLKKYQNLWKYILVDEYQDTSRDQYEFISLLAKTNKNLFCIGDDAQSIYQFRRADIRNILNFQKDYPGAKIVMLEQNYRSTKSIITAASHLIANNKNQMPKELWTDNEEGEKILAKELLNERQEANFLVSTIRDMIKKGRRPNDIVVLYRAHYQSRAVEEALIMAGLPYHIVGGTKFYERREVKDILAYLKFWVNPSDLLSFERMCNTPPRGISKGVVEKILKENSDNILNGIKAVASYESGQPRQTVAVKAFSSLLGGIIENSDKLKPSAFVKYIIRVIGYEEYLKGPGSKSKEEAEERIENLKELVVVAGKYNKAETCSEGVSKLLEEIALLQDLDKVKTSDNKVTLMTAHASKGLEFPVVFIIGLEEGLFPHSKTLFYPNELEEERRLCYVAMTRAKEKLILTFTKYRNIFGSTEMNLPSRFLGEIPAHLASFETSGVDFDDDEKIYY</sequence>
<dbReference type="GO" id="GO:0033202">
    <property type="term" value="C:DNA helicase complex"/>
    <property type="evidence" value="ECO:0007669"/>
    <property type="project" value="TreeGrafter"/>
</dbReference>
<dbReference type="GO" id="GO:0043138">
    <property type="term" value="F:3'-5' DNA helicase activity"/>
    <property type="evidence" value="ECO:0007669"/>
    <property type="project" value="UniProtKB-EC"/>
</dbReference>
<evidence type="ECO:0000256" key="4">
    <source>
        <dbReference type="ARBA" id="ARBA00022806"/>
    </source>
</evidence>
<dbReference type="FunFam" id="1.10.10.160:FF:000001">
    <property type="entry name" value="ATP-dependent DNA helicase"/>
    <property type="match status" value="1"/>
</dbReference>
<dbReference type="GO" id="GO:0005524">
    <property type="term" value="F:ATP binding"/>
    <property type="evidence" value="ECO:0007669"/>
    <property type="project" value="UniProtKB-UniRule"/>
</dbReference>
<proteinExistence type="inferred from homology"/>
<dbReference type="Gene3D" id="1.10.486.10">
    <property type="entry name" value="PCRA, domain 4"/>
    <property type="match status" value="1"/>
</dbReference>
<keyword evidence="7" id="KW-0413">Isomerase</keyword>
<dbReference type="InterPro" id="IPR014017">
    <property type="entry name" value="DNA_helicase_UvrD-like_C"/>
</dbReference>
<dbReference type="PANTHER" id="PTHR11070:SF2">
    <property type="entry name" value="ATP-DEPENDENT DNA HELICASE SRS2"/>
    <property type="match status" value="1"/>
</dbReference>